<comment type="subcellular location">
    <subcellularLocation>
        <location evidence="1">Nucleus</location>
    </subcellularLocation>
</comment>
<evidence type="ECO:0000256" key="4">
    <source>
        <dbReference type="ARBA" id="ARBA00023242"/>
    </source>
</evidence>
<dbReference type="GO" id="GO:0031267">
    <property type="term" value="F:small GTPase binding"/>
    <property type="evidence" value="ECO:0007669"/>
    <property type="project" value="InterPro"/>
</dbReference>
<dbReference type="PANTHER" id="PTHR10997">
    <property type="entry name" value="IMPORTIN-7, 8, 11"/>
    <property type="match status" value="1"/>
</dbReference>
<organism evidence="6 7">
    <name type="scientific">Malassezia nana</name>
    <dbReference type="NCBI Taxonomy" id="180528"/>
    <lineage>
        <taxon>Eukaryota</taxon>
        <taxon>Fungi</taxon>
        <taxon>Dikarya</taxon>
        <taxon>Basidiomycota</taxon>
        <taxon>Ustilaginomycotina</taxon>
        <taxon>Malasseziomycetes</taxon>
        <taxon>Malasseziales</taxon>
        <taxon>Malasseziaceae</taxon>
        <taxon>Malassezia</taxon>
    </lineage>
</organism>
<dbReference type="GO" id="GO:0005829">
    <property type="term" value="C:cytosol"/>
    <property type="evidence" value="ECO:0007669"/>
    <property type="project" value="TreeGrafter"/>
</dbReference>
<evidence type="ECO:0000256" key="2">
    <source>
        <dbReference type="ARBA" id="ARBA00007991"/>
    </source>
</evidence>
<dbReference type="PANTHER" id="PTHR10997:SF7">
    <property type="entry name" value="IMPORTIN-11"/>
    <property type="match status" value="1"/>
</dbReference>
<comment type="similarity">
    <text evidence="2">Belongs to the importin beta family.</text>
</comment>
<dbReference type="AlphaFoldDB" id="A0AAF0ELW7"/>
<sequence>MSAAFSAQALCETLTAVLLASEAQTLQHYQAQLEAWETESSYWEELLRMALDPNEAPGTPFRQLAMIRFKNGITKYWRTRIVNRVTVTISQASKERIRAHLLRVLDEHDHAVSVQAAVAISKLARTDYPNEWPDLIPTLQRAIESAGAAIHDAIRSGTLEYSASPTRVLLIAANVLRQCLKEFETVRVLSGKMRMTELARTLLPVLQPVMERLFQDTFTAQDAFEWAEQPGVSMRVRASHLLLKVLHRLALVDSGIIASKVSEVARPNLAFTFFACTPAQLACLLQRRTQLLGYDPSVDMALTKHMMAYAKLHLALVTQLHSHVATWPAWVEVVEWYWGTLQRAAQSDSVALSRDDDETGVMYPYRLIVLSLVLLRTTLNHWKRNRPPKSCFSGAQGAVTELELTDTLLKTYLRLTPSDLERWQSEPEEFSVEESQGDALLDIRPAAEQLLLALAEHSVRPDARQVPSVVWHLWAQFEASSQWPISLEGALARDALYTALGICRDRLDSELNEDAPVECKYLGLAIRDRFLPEAMMEGAGEPWVIVRRRIAWLLWEWSDYVWVSVRPAAYAALVQLLSRVPGRTDITVQLAAARTLSVLTDAVEFDADVFSTYLGDAVASLMQLLAHDLQEVDSIRTVASTLAVVIERVGPRIQPYASALTEMLPGLWALEDPSARTKPSLLECLGKLIEACAPRMQDESLLVHLHALVAHMVNESLSPALSPLIGYDALLLWARTLQASPQLTPPLVPLVALAPSHVTQPDFGPLLCRVWEESVALAPTELLQMYGPAMYTALASVLDMPDSPVLLGPLRALDTHVRVLDASAMSTLASTLHTTGLGVKLFKALLREESFSLGCHIAMVVARLAAHLPHPYFHELVRVSRSQYELPWPALIEKLVYYEQSMALVRPRKLFALALASILQGATEQDTEVLTCLPAILGAWTELLGEVVEDAQGHAAVYDREESPDRPLEVGDEDDLVLGDELGGALQDDSPAAARAAAMRARDAVQMVPLRPCLANTLDTLLATHPAGAHQHGPPRP</sequence>
<accession>A0AAF0ELW7</accession>
<evidence type="ECO:0000259" key="5">
    <source>
        <dbReference type="PROSITE" id="PS50166"/>
    </source>
</evidence>
<dbReference type="InterPro" id="IPR016024">
    <property type="entry name" value="ARM-type_fold"/>
</dbReference>
<dbReference type="Pfam" id="PF03810">
    <property type="entry name" value="IBN_N"/>
    <property type="match status" value="1"/>
</dbReference>
<dbReference type="SMART" id="SM00913">
    <property type="entry name" value="IBN_N"/>
    <property type="match status" value="1"/>
</dbReference>
<protein>
    <recommendedName>
        <fullName evidence="5">Importin N-terminal domain-containing protein</fullName>
    </recommendedName>
</protein>
<proteinExistence type="inferred from homology"/>
<reference evidence="6" key="1">
    <citation type="submission" date="2023-03" db="EMBL/GenBank/DDBJ databases">
        <title>Mating type loci evolution in Malassezia.</title>
        <authorList>
            <person name="Coelho M.A."/>
        </authorList>
    </citation>
    <scope>NUCLEOTIDE SEQUENCE</scope>
    <source>
        <strain evidence="6">CBS 9557</strain>
    </source>
</reference>
<evidence type="ECO:0000256" key="3">
    <source>
        <dbReference type="ARBA" id="ARBA00022448"/>
    </source>
</evidence>
<dbReference type="EMBL" id="CP119894">
    <property type="protein sequence ID" value="WFD26954.1"/>
    <property type="molecule type" value="Genomic_DNA"/>
</dbReference>
<name>A0AAF0ELW7_9BASI</name>
<dbReference type="InterPro" id="IPR058669">
    <property type="entry name" value="TPR_IPO7/11-like"/>
</dbReference>
<keyword evidence="4" id="KW-0539">Nucleus</keyword>
<dbReference type="Proteomes" id="UP001213623">
    <property type="component" value="Chromosome 3"/>
</dbReference>
<gene>
    <name evidence="6" type="ORF">MNAN1_001943</name>
</gene>
<dbReference type="Gene3D" id="1.25.10.10">
    <property type="entry name" value="Leucine-rich Repeat Variant"/>
    <property type="match status" value="1"/>
</dbReference>
<feature type="domain" description="Importin N-terminal" evidence="5">
    <location>
        <begin position="29"/>
        <end position="107"/>
    </location>
</feature>
<evidence type="ECO:0000256" key="1">
    <source>
        <dbReference type="ARBA" id="ARBA00004123"/>
    </source>
</evidence>
<dbReference type="GO" id="GO:0006606">
    <property type="term" value="P:protein import into nucleus"/>
    <property type="evidence" value="ECO:0007669"/>
    <property type="project" value="TreeGrafter"/>
</dbReference>
<evidence type="ECO:0000313" key="7">
    <source>
        <dbReference type="Proteomes" id="UP001213623"/>
    </source>
</evidence>
<dbReference type="PROSITE" id="PS50166">
    <property type="entry name" value="IMPORTIN_B_NT"/>
    <property type="match status" value="1"/>
</dbReference>
<keyword evidence="7" id="KW-1185">Reference proteome</keyword>
<evidence type="ECO:0000313" key="6">
    <source>
        <dbReference type="EMBL" id="WFD26954.1"/>
    </source>
</evidence>
<dbReference type="InterPro" id="IPR001494">
    <property type="entry name" value="Importin-beta_N"/>
</dbReference>
<keyword evidence="3" id="KW-0813">Transport</keyword>
<dbReference type="GO" id="GO:0005635">
    <property type="term" value="C:nuclear envelope"/>
    <property type="evidence" value="ECO:0007669"/>
    <property type="project" value="TreeGrafter"/>
</dbReference>
<dbReference type="InterPro" id="IPR011989">
    <property type="entry name" value="ARM-like"/>
</dbReference>
<dbReference type="Pfam" id="PF25758">
    <property type="entry name" value="TPR_IPO11"/>
    <property type="match status" value="1"/>
</dbReference>
<dbReference type="SUPFAM" id="SSF48371">
    <property type="entry name" value="ARM repeat"/>
    <property type="match status" value="1"/>
</dbReference>